<proteinExistence type="predicted"/>
<dbReference type="Proteomes" id="UP000264883">
    <property type="component" value="Chromosome"/>
</dbReference>
<dbReference type="AlphaFoldDB" id="A0A343JE18"/>
<protein>
    <submittedName>
        <fullName evidence="1">Uncharacterized protein</fullName>
    </submittedName>
</protein>
<dbReference type="OrthoDB" id="1938425at2"/>
<sequence length="99" mass="11268">MEVNDILNGLNSYDCNDRVSPIQNCNNGCGFNCWIWILLILFYSGRRRDCCCSNRRRDEGVQGIQSNSCGFLFLLVLLFICNRCTSTVDNNNFLNGSII</sequence>
<dbReference type="EMBL" id="CP016786">
    <property type="protein sequence ID" value="ASW43776.1"/>
    <property type="molecule type" value="Genomic_DNA"/>
</dbReference>
<evidence type="ECO:0000313" key="1">
    <source>
        <dbReference type="EMBL" id="ASW43776.1"/>
    </source>
</evidence>
<evidence type="ECO:0000313" key="2">
    <source>
        <dbReference type="Proteomes" id="UP000264883"/>
    </source>
</evidence>
<dbReference type="KEGG" id="cia:BEN51_09860"/>
<accession>A0A343JE18</accession>
<organism evidence="1 2">
    <name type="scientific">Clostridium isatidis</name>
    <dbReference type="NCBI Taxonomy" id="182773"/>
    <lineage>
        <taxon>Bacteria</taxon>
        <taxon>Bacillati</taxon>
        <taxon>Bacillota</taxon>
        <taxon>Clostridia</taxon>
        <taxon>Eubacteriales</taxon>
        <taxon>Clostridiaceae</taxon>
        <taxon>Clostridium</taxon>
    </lineage>
</organism>
<keyword evidence="2" id="KW-1185">Reference proteome</keyword>
<reference evidence="1 2" key="1">
    <citation type="submission" date="2016-08" db="EMBL/GenBank/DDBJ databases">
        <title>Complete Genome Sequence Of The Indigo Reducing Clostridium isatidis DSM15098.</title>
        <authorList>
            <person name="Little G.T."/>
            <person name="Minton N.P."/>
        </authorList>
    </citation>
    <scope>NUCLEOTIDE SEQUENCE [LARGE SCALE GENOMIC DNA]</scope>
    <source>
        <strain evidence="1 2">DSM 15098</strain>
    </source>
</reference>
<dbReference type="RefSeq" id="WP_119865910.1">
    <property type="nucleotide sequence ID" value="NZ_CP016786.1"/>
</dbReference>
<name>A0A343JE18_9CLOT</name>
<gene>
    <name evidence="1" type="ORF">BEN51_09860</name>
</gene>